<sequence length="98" mass="11814">MHEQFWFDVGRYERHRVEFFFDRMWGKVRISVDGHPVDTKSIMFSVRLTERFRFLVGHRERHDVLIEKKRKVLLSGLRPSTYQVFVDGVLFLTLEGQA</sequence>
<dbReference type="Proteomes" id="UP001596972">
    <property type="component" value="Unassembled WGS sequence"/>
</dbReference>
<organism evidence="1 2">
    <name type="scientific">Actinomadura sediminis</name>
    <dbReference type="NCBI Taxonomy" id="1038904"/>
    <lineage>
        <taxon>Bacteria</taxon>
        <taxon>Bacillati</taxon>
        <taxon>Actinomycetota</taxon>
        <taxon>Actinomycetes</taxon>
        <taxon>Streptosporangiales</taxon>
        <taxon>Thermomonosporaceae</taxon>
        <taxon>Actinomadura</taxon>
    </lineage>
</organism>
<proteinExistence type="predicted"/>
<protein>
    <submittedName>
        <fullName evidence="1">Uncharacterized protein</fullName>
    </submittedName>
</protein>
<evidence type="ECO:0000313" key="1">
    <source>
        <dbReference type="EMBL" id="MFD0904261.1"/>
    </source>
</evidence>
<dbReference type="RefSeq" id="WP_378303943.1">
    <property type="nucleotide sequence ID" value="NZ_JBHTJA010000079.1"/>
</dbReference>
<dbReference type="EMBL" id="JBHTJA010000079">
    <property type="protein sequence ID" value="MFD0904261.1"/>
    <property type="molecule type" value="Genomic_DNA"/>
</dbReference>
<evidence type="ECO:0000313" key="2">
    <source>
        <dbReference type="Proteomes" id="UP001596972"/>
    </source>
</evidence>
<accession>A0ABW3EZV1</accession>
<keyword evidence="2" id="KW-1185">Reference proteome</keyword>
<comment type="caution">
    <text evidence="1">The sequence shown here is derived from an EMBL/GenBank/DDBJ whole genome shotgun (WGS) entry which is preliminary data.</text>
</comment>
<gene>
    <name evidence="1" type="ORF">ACFQ11_28015</name>
</gene>
<name>A0ABW3EZV1_9ACTN</name>
<reference evidence="2" key="1">
    <citation type="journal article" date="2019" name="Int. J. Syst. Evol. Microbiol.">
        <title>The Global Catalogue of Microorganisms (GCM) 10K type strain sequencing project: providing services to taxonomists for standard genome sequencing and annotation.</title>
        <authorList>
            <consortium name="The Broad Institute Genomics Platform"/>
            <consortium name="The Broad Institute Genome Sequencing Center for Infectious Disease"/>
            <person name="Wu L."/>
            <person name="Ma J."/>
        </authorList>
    </citation>
    <scope>NUCLEOTIDE SEQUENCE [LARGE SCALE GENOMIC DNA]</scope>
    <source>
        <strain evidence="2">JCM 31202</strain>
    </source>
</reference>